<sequence length="151" mass="17522">MDSTNTTAGLPPSIEAGLLLIAEALQGKKRTRPRADDHNDVVSQSIEFCIMILLLFYLMKNCIDKKNEDKGKDKDKTKNDKDNKNSSSSSNNSKDITLRLHVYIKTECSCSRRYTNYDEQRRTEQRWGEQRWDQQPYDGRLWGEQPPSQAY</sequence>
<feature type="transmembrane region" description="Helical" evidence="2">
    <location>
        <begin position="41"/>
        <end position="59"/>
    </location>
</feature>
<evidence type="ECO:0000256" key="2">
    <source>
        <dbReference type="SAM" id="Phobius"/>
    </source>
</evidence>
<reference evidence="3 4" key="1">
    <citation type="journal article" date="2024" name="IMA Fungus">
        <title>IMA Genome - F19 : A genome assembly and annotation guide to empower mycologists, including annotated draft genome sequences of Ceratocystis pirilliformis, Diaporthe australafricana, Fusarium ophioides, Paecilomyces lecythidis, and Sporothrix stenoceras.</title>
        <authorList>
            <person name="Aylward J."/>
            <person name="Wilson A.M."/>
            <person name="Visagie C.M."/>
            <person name="Spraker J."/>
            <person name="Barnes I."/>
            <person name="Buitendag C."/>
            <person name="Ceriani C."/>
            <person name="Del Mar Angel L."/>
            <person name="du Plessis D."/>
            <person name="Fuchs T."/>
            <person name="Gasser K."/>
            <person name="Kramer D."/>
            <person name="Li W."/>
            <person name="Munsamy K."/>
            <person name="Piso A."/>
            <person name="Price J.L."/>
            <person name="Sonnekus B."/>
            <person name="Thomas C."/>
            <person name="van der Nest A."/>
            <person name="van Dijk A."/>
            <person name="van Heerden A."/>
            <person name="van Vuuren N."/>
            <person name="Yilmaz N."/>
            <person name="Duong T.A."/>
            <person name="van der Merwe N.A."/>
            <person name="Wingfield M.J."/>
            <person name="Wingfield B.D."/>
        </authorList>
    </citation>
    <scope>NUCLEOTIDE SEQUENCE [LARGE SCALE GENOMIC DNA]</scope>
    <source>
        <strain evidence="3 4">CMW 5346</strain>
    </source>
</reference>
<evidence type="ECO:0000256" key="1">
    <source>
        <dbReference type="SAM" id="MobiDB-lite"/>
    </source>
</evidence>
<keyword evidence="2" id="KW-1133">Transmembrane helix</keyword>
<protein>
    <submittedName>
        <fullName evidence="3">Uncharacterized protein</fullName>
    </submittedName>
</protein>
<feature type="region of interest" description="Disordered" evidence="1">
    <location>
        <begin position="67"/>
        <end position="94"/>
    </location>
</feature>
<comment type="caution">
    <text evidence="3">The sequence shown here is derived from an EMBL/GenBank/DDBJ whole genome shotgun (WGS) entry which is preliminary data.</text>
</comment>
<accession>A0ABR3YRD9</accession>
<keyword evidence="4" id="KW-1185">Reference proteome</keyword>
<dbReference type="Proteomes" id="UP001583186">
    <property type="component" value="Unassembled WGS sequence"/>
</dbReference>
<evidence type="ECO:0000313" key="3">
    <source>
        <dbReference type="EMBL" id="KAL1890428.1"/>
    </source>
</evidence>
<name>A0ABR3YRD9_9PEZI</name>
<keyword evidence="2" id="KW-0812">Transmembrane</keyword>
<evidence type="ECO:0000313" key="4">
    <source>
        <dbReference type="Proteomes" id="UP001583186"/>
    </source>
</evidence>
<organism evidence="3 4">
    <name type="scientific">Sporothrix stenoceras</name>
    <dbReference type="NCBI Taxonomy" id="5173"/>
    <lineage>
        <taxon>Eukaryota</taxon>
        <taxon>Fungi</taxon>
        <taxon>Dikarya</taxon>
        <taxon>Ascomycota</taxon>
        <taxon>Pezizomycotina</taxon>
        <taxon>Sordariomycetes</taxon>
        <taxon>Sordariomycetidae</taxon>
        <taxon>Ophiostomatales</taxon>
        <taxon>Ophiostomataceae</taxon>
        <taxon>Sporothrix</taxon>
    </lineage>
</organism>
<dbReference type="EMBL" id="JAWCUI010000062">
    <property type="protein sequence ID" value="KAL1890428.1"/>
    <property type="molecule type" value="Genomic_DNA"/>
</dbReference>
<gene>
    <name evidence="3" type="ORF">Sste5346_008255</name>
</gene>
<proteinExistence type="predicted"/>
<feature type="compositionally biased region" description="Low complexity" evidence="1">
    <location>
        <begin position="85"/>
        <end position="94"/>
    </location>
</feature>
<feature type="compositionally biased region" description="Basic and acidic residues" evidence="1">
    <location>
        <begin position="67"/>
        <end position="84"/>
    </location>
</feature>
<keyword evidence="2" id="KW-0472">Membrane</keyword>